<keyword evidence="4" id="KW-1185">Reference proteome</keyword>
<comment type="caution">
    <text evidence="3">The sequence shown here is derived from an EMBL/GenBank/DDBJ whole genome shotgun (WGS) entry which is preliminary data.</text>
</comment>
<feature type="compositionally biased region" description="Polar residues" evidence="1">
    <location>
        <begin position="1"/>
        <end position="32"/>
    </location>
</feature>
<evidence type="ECO:0000313" key="4">
    <source>
        <dbReference type="Proteomes" id="UP001469553"/>
    </source>
</evidence>
<feature type="transmembrane region" description="Helical" evidence="2">
    <location>
        <begin position="77"/>
        <end position="101"/>
    </location>
</feature>
<evidence type="ECO:0000256" key="2">
    <source>
        <dbReference type="SAM" id="Phobius"/>
    </source>
</evidence>
<feature type="region of interest" description="Disordered" evidence="1">
    <location>
        <begin position="1"/>
        <end position="35"/>
    </location>
</feature>
<evidence type="ECO:0000313" key="3">
    <source>
        <dbReference type="EMBL" id="MEQ2314165.1"/>
    </source>
</evidence>
<name>A0ABV1A8N1_9TELE</name>
<keyword evidence="2" id="KW-1133">Transmembrane helix</keyword>
<sequence length="137" mass="15448">MSSLMLGLQTNRQGQHYSEQSRDPPNSSLSLKQKSDHSSMAPVVLNRALLHLYIAQSEPSAHTLTPAHTNTLVSGELLYTLPSVLCFFLFFHYIFPSLFLMSFSSFALTSRHHLPFFNTPKNGGTQTLQTERPEKHD</sequence>
<evidence type="ECO:0000256" key="1">
    <source>
        <dbReference type="SAM" id="MobiDB-lite"/>
    </source>
</evidence>
<dbReference type="EMBL" id="JAHRIP010085162">
    <property type="protein sequence ID" value="MEQ2314165.1"/>
    <property type="molecule type" value="Genomic_DNA"/>
</dbReference>
<reference evidence="3 4" key="1">
    <citation type="submission" date="2021-06" db="EMBL/GenBank/DDBJ databases">
        <authorList>
            <person name="Palmer J.M."/>
        </authorList>
    </citation>
    <scope>NUCLEOTIDE SEQUENCE [LARGE SCALE GENOMIC DNA]</scope>
    <source>
        <strain evidence="3 4">AS_MEX2019</strain>
        <tissue evidence="3">Muscle</tissue>
    </source>
</reference>
<accession>A0ABV1A8N1</accession>
<protein>
    <submittedName>
        <fullName evidence="3">Uncharacterized protein</fullName>
    </submittedName>
</protein>
<gene>
    <name evidence="3" type="ORF">AMECASPLE_009379</name>
</gene>
<keyword evidence="2" id="KW-0812">Transmembrane</keyword>
<dbReference type="Proteomes" id="UP001469553">
    <property type="component" value="Unassembled WGS sequence"/>
</dbReference>
<keyword evidence="2" id="KW-0472">Membrane</keyword>
<proteinExistence type="predicted"/>
<organism evidence="3 4">
    <name type="scientific">Ameca splendens</name>
    <dbReference type="NCBI Taxonomy" id="208324"/>
    <lineage>
        <taxon>Eukaryota</taxon>
        <taxon>Metazoa</taxon>
        <taxon>Chordata</taxon>
        <taxon>Craniata</taxon>
        <taxon>Vertebrata</taxon>
        <taxon>Euteleostomi</taxon>
        <taxon>Actinopterygii</taxon>
        <taxon>Neopterygii</taxon>
        <taxon>Teleostei</taxon>
        <taxon>Neoteleostei</taxon>
        <taxon>Acanthomorphata</taxon>
        <taxon>Ovalentaria</taxon>
        <taxon>Atherinomorphae</taxon>
        <taxon>Cyprinodontiformes</taxon>
        <taxon>Goodeidae</taxon>
        <taxon>Ameca</taxon>
    </lineage>
</organism>